<gene>
    <name evidence="3" type="ORF">BT63DRAFT_417746</name>
</gene>
<feature type="domain" description="Bacteriophage T5 Orf172 DNA-binding" evidence="2">
    <location>
        <begin position="436"/>
        <end position="531"/>
    </location>
</feature>
<feature type="region of interest" description="Disordered" evidence="1">
    <location>
        <begin position="1"/>
        <end position="21"/>
    </location>
</feature>
<feature type="region of interest" description="Disordered" evidence="1">
    <location>
        <begin position="126"/>
        <end position="222"/>
    </location>
</feature>
<keyword evidence="4" id="KW-1185">Reference proteome</keyword>
<dbReference type="Pfam" id="PF10544">
    <property type="entry name" value="T5orf172"/>
    <property type="match status" value="1"/>
</dbReference>
<feature type="compositionally biased region" description="Polar residues" evidence="1">
    <location>
        <begin position="283"/>
        <end position="303"/>
    </location>
</feature>
<dbReference type="AlphaFoldDB" id="A0A6A6U1T6"/>
<reference evidence="3" key="1">
    <citation type="journal article" date="2020" name="Stud. Mycol.">
        <title>101 Dothideomycetes genomes: a test case for predicting lifestyles and emergence of pathogens.</title>
        <authorList>
            <person name="Haridas S."/>
            <person name="Albert R."/>
            <person name="Binder M."/>
            <person name="Bloem J."/>
            <person name="Labutti K."/>
            <person name="Salamov A."/>
            <person name="Andreopoulos B."/>
            <person name="Baker S."/>
            <person name="Barry K."/>
            <person name="Bills G."/>
            <person name="Bluhm B."/>
            <person name="Cannon C."/>
            <person name="Castanera R."/>
            <person name="Culley D."/>
            <person name="Daum C."/>
            <person name="Ezra D."/>
            <person name="Gonzalez J."/>
            <person name="Henrissat B."/>
            <person name="Kuo A."/>
            <person name="Liang C."/>
            <person name="Lipzen A."/>
            <person name="Lutzoni F."/>
            <person name="Magnuson J."/>
            <person name="Mondo S."/>
            <person name="Nolan M."/>
            <person name="Ohm R."/>
            <person name="Pangilinan J."/>
            <person name="Park H.-J."/>
            <person name="Ramirez L."/>
            <person name="Alfaro M."/>
            <person name="Sun H."/>
            <person name="Tritt A."/>
            <person name="Yoshinaga Y."/>
            <person name="Zwiers L.-H."/>
            <person name="Turgeon B."/>
            <person name="Goodwin S."/>
            <person name="Spatafora J."/>
            <person name="Crous P."/>
            <person name="Grigoriev I."/>
        </authorList>
    </citation>
    <scope>NUCLEOTIDE SEQUENCE</scope>
    <source>
        <strain evidence="3">CBS 115976</strain>
    </source>
</reference>
<dbReference type="Proteomes" id="UP000799302">
    <property type="component" value="Unassembled WGS sequence"/>
</dbReference>
<evidence type="ECO:0000256" key="1">
    <source>
        <dbReference type="SAM" id="MobiDB-lite"/>
    </source>
</evidence>
<feature type="compositionally biased region" description="Polar residues" evidence="1">
    <location>
        <begin position="328"/>
        <end position="342"/>
    </location>
</feature>
<accession>A0A6A6U1T6</accession>
<name>A0A6A6U1T6_9PEZI</name>
<feature type="compositionally biased region" description="Polar residues" evidence="1">
    <location>
        <begin position="249"/>
        <end position="266"/>
    </location>
</feature>
<feature type="region of interest" description="Disordered" evidence="1">
    <location>
        <begin position="283"/>
        <end position="345"/>
    </location>
</feature>
<dbReference type="EMBL" id="MU004241">
    <property type="protein sequence ID" value="KAF2665233.1"/>
    <property type="molecule type" value="Genomic_DNA"/>
</dbReference>
<feature type="compositionally biased region" description="Basic residues" evidence="1">
    <location>
        <begin position="130"/>
        <end position="139"/>
    </location>
</feature>
<organism evidence="3 4">
    <name type="scientific">Microthyrium microscopicum</name>
    <dbReference type="NCBI Taxonomy" id="703497"/>
    <lineage>
        <taxon>Eukaryota</taxon>
        <taxon>Fungi</taxon>
        <taxon>Dikarya</taxon>
        <taxon>Ascomycota</taxon>
        <taxon>Pezizomycotina</taxon>
        <taxon>Dothideomycetes</taxon>
        <taxon>Dothideomycetes incertae sedis</taxon>
        <taxon>Microthyriales</taxon>
        <taxon>Microthyriaceae</taxon>
        <taxon>Microthyrium</taxon>
    </lineage>
</organism>
<feature type="compositionally biased region" description="Low complexity" evidence="1">
    <location>
        <begin position="169"/>
        <end position="211"/>
    </location>
</feature>
<feature type="compositionally biased region" description="Basic and acidic residues" evidence="1">
    <location>
        <begin position="212"/>
        <end position="222"/>
    </location>
</feature>
<dbReference type="InterPro" id="IPR018306">
    <property type="entry name" value="Phage_T5_Orf172_DNA-bd"/>
</dbReference>
<feature type="region of interest" description="Disordered" evidence="1">
    <location>
        <begin position="245"/>
        <end position="268"/>
    </location>
</feature>
<evidence type="ECO:0000259" key="2">
    <source>
        <dbReference type="Pfam" id="PF10544"/>
    </source>
</evidence>
<sequence length="602" mass="68319">MWALRAQPTDTKGFKSGPTSPHSFDSTAIFGKAVAGGYIVLSHYRFWNGGYGHSNYPNSVRKTTYRWLALDKLRYSVCKLRLTISTHDLWISPINFLLVIPPKGLEVIRRTNPYLHLSPLHLPQALRSKITQRQRRKLSRTSLYGTKGRSQRSSGIKSTPRRPISTPISSRKSSYLRSLSSRPPLSPASIRRKSSSSFRGFSKSSVGSGKRSAAEEFERESRENKYGIPPVFGLSIPKDGKRPAVSGYAFSSPNLHPNSSKTSSKHQPLFRKDYSDSHLELLSTEQLSQPRPWNESEPLNSESQRARFAARRGPRIQDSEINPCSEESLPSINVPRNTSPPRNASALSSTATALAQASKAVQIIQIISLLLWTHLRNFWQWTSRWSMQTYARYDAQQRYPIYPFEPCRNDDAQATHTKLKQRLKNGITPKKDSKDGSLYILRHTIHTNLFKIGYTTGDPANRVKYYQSTILAHVKAGLVRHPYLVERLVLCELGPFRKSVPREPRKRKSSEYHEFVGGVALSTIVQSINRWAKFITESEPFLDFSEGGGLKAPWKAKLELITNIPSTEMVDDHEARHSRWSDFTLQSHEGDSEPLESDNFVW</sequence>
<proteinExistence type="predicted"/>
<evidence type="ECO:0000313" key="3">
    <source>
        <dbReference type="EMBL" id="KAF2665233.1"/>
    </source>
</evidence>
<protein>
    <recommendedName>
        <fullName evidence="2">Bacteriophage T5 Orf172 DNA-binding domain-containing protein</fullName>
    </recommendedName>
</protein>
<evidence type="ECO:0000313" key="4">
    <source>
        <dbReference type="Proteomes" id="UP000799302"/>
    </source>
</evidence>